<organism evidence="2 3">
    <name type="scientific">Trichinella pseudospiralis</name>
    <name type="common">Parasitic roundworm</name>
    <dbReference type="NCBI Taxonomy" id="6337"/>
    <lineage>
        <taxon>Eukaryota</taxon>
        <taxon>Metazoa</taxon>
        <taxon>Ecdysozoa</taxon>
        <taxon>Nematoda</taxon>
        <taxon>Enoplea</taxon>
        <taxon>Dorylaimia</taxon>
        <taxon>Trichinellida</taxon>
        <taxon>Trichinellidae</taxon>
        <taxon>Trichinella</taxon>
    </lineage>
</organism>
<gene>
    <name evidence="1" type="ORF">T4C_12631</name>
    <name evidence="2" type="ORF">T4C_798</name>
</gene>
<accession>A0A0V1JR77</accession>
<dbReference type="AlphaFoldDB" id="A0A0V1JR77"/>
<dbReference type="Proteomes" id="UP000054826">
    <property type="component" value="Unassembled WGS sequence"/>
</dbReference>
<evidence type="ECO:0000313" key="2">
    <source>
        <dbReference type="EMBL" id="KRZ37446.1"/>
    </source>
</evidence>
<reference evidence="2 3" key="1">
    <citation type="submission" date="2015-01" db="EMBL/GenBank/DDBJ databases">
        <title>Evolution of Trichinella species and genotypes.</title>
        <authorList>
            <person name="Korhonen P.K."/>
            <person name="Edoardo P."/>
            <person name="Giuseppe L.R."/>
            <person name="Gasser R.B."/>
        </authorList>
    </citation>
    <scope>NUCLEOTIDE SEQUENCE [LARGE SCALE GENOMIC DNA]</scope>
    <source>
        <strain evidence="2">ISS176</strain>
    </source>
</reference>
<proteinExistence type="predicted"/>
<dbReference type="EMBL" id="JYDV01000058">
    <property type="protein sequence ID" value="KRZ37446.1"/>
    <property type="molecule type" value="Genomic_DNA"/>
</dbReference>
<protein>
    <submittedName>
        <fullName evidence="2">Uncharacterized protein</fullName>
    </submittedName>
</protein>
<evidence type="ECO:0000313" key="1">
    <source>
        <dbReference type="EMBL" id="KRZ24011.1"/>
    </source>
</evidence>
<name>A0A0V1JR77_TRIPS</name>
<comment type="caution">
    <text evidence="2">The sequence shown here is derived from an EMBL/GenBank/DDBJ whole genome shotgun (WGS) entry which is preliminary data.</text>
</comment>
<dbReference type="EMBL" id="JYDV01000231">
    <property type="protein sequence ID" value="KRZ24011.1"/>
    <property type="molecule type" value="Genomic_DNA"/>
</dbReference>
<evidence type="ECO:0000313" key="3">
    <source>
        <dbReference type="Proteomes" id="UP000054826"/>
    </source>
</evidence>
<sequence length="226" mass="26222">MYNTRNLIFLTSSVSPLLILAGRSNDNSKSSLAKRLTEAVKTGQGAFLKEFSKIPMRNLLQVEKTHKLTKLFLPIFIMQKHNDINYMLPTITNSATYFPIAFGNWMVNNAEGILLKTFCAIQILKRFPIDYAALSIIWSFLVHHFYKCRVMLHKKYYHSQAVGHFYGSTYLNAYFTTNEPTSSVFKDGHFHYRTTTHIFNLKALKLKLFTSAMTFNKQTFHINRIE</sequence>